<evidence type="ECO:0000313" key="1">
    <source>
        <dbReference type="EMBL" id="MPN19386.1"/>
    </source>
</evidence>
<proteinExistence type="predicted"/>
<comment type="caution">
    <text evidence="1">The sequence shown here is derived from an EMBL/GenBank/DDBJ whole genome shotgun (WGS) entry which is preliminary data.</text>
</comment>
<reference evidence="1" key="1">
    <citation type="submission" date="2019-08" db="EMBL/GenBank/DDBJ databases">
        <authorList>
            <person name="Kucharzyk K."/>
            <person name="Murdoch R.W."/>
            <person name="Higgins S."/>
            <person name="Loffler F."/>
        </authorList>
    </citation>
    <scope>NUCLEOTIDE SEQUENCE</scope>
</reference>
<dbReference type="EMBL" id="VSSQ01066932">
    <property type="protein sequence ID" value="MPN19386.1"/>
    <property type="molecule type" value="Genomic_DNA"/>
</dbReference>
<sequence>MDWFAIKWQQLICTDAAGHKPGSSSRTRLRLVRSGAFYRKRCPARGMEQGQAGIAGLPFAFLSARYPGKARAFSRREPPDSGSVLIFSCCVGFYFGVKLLDFDNGRELLNE</sequence>
<protein>
    <submittedName>
        <fullName evidence="1">Uncharacterized protein</fullName>
    </submittedName>
</protein>
<dbReference type="AlphaFoldDB" id="A0A645FZP5"/>
<organism evidence="1">
    <name type="scientific">bioreactor metagenome</name>
    <dbReference type="NCBI Taxonomy" id="1076179"/>
    <lineage>
        <taxon>unclassified sequences</taxon>
        <taxon>metagenomes</taxon>
        <taxon>ecological metagenomes</taxon>
    </lineage>
</organism>
<name>A0A645FZP5_9ZZZZ</name>
<accession>A0A645FZP5</accession>
<gene>
    <name evidence="1" type="ORF">SDC9_166755</name>
</gene>